<proteinExistence type="predicted"/>
<feature type="transmembrane region" description="Helical" evidence="6">
    <location>
        <begin position="283"/>
        <end position="309"/>
    </location>
</feature>
<sequence length="377" mass="42607">MWNPWYLKRIDLRVLPVILSLMVISLLVISSYTTENYDGSEESFFTAQVINQLKWFALGWCVYLFFAGFDYNKLREWAWILYLLIVLALIGLYFTPTIRGVHRWYKMPLLNFYVQPSEIAKLGVVFALSWFLERKVGASRQWKTTLLSGLIVGIPFILILFQPDLDTALVLYPVTLGIFYFGDVHPFLVRAMAIAGVIGLVVTMLLLLDVLPHDDLRPYATLFLKDYQYERFNPQTHHQSAALTSISVGGLTGQGWRMSTYAGRGWLPATHTDSVFSAFGEEFGFLGLLLLIILFYTLISFGFQVTAIAKDYFGRLLSAGITVYLAVHVLINMGMMLGFLPVTGVPLILVTYGGSSLLATMAALGILQSIYSRRFMF</sequence>
<dbReference type="Pfam" id="PF01098">
    <property type="entry name" value="FTSW_RODA_SPOVE"/>
    <property type="match status" value="1"/>
</dbReference>
<comment type="subcellular location">
    <subcellularLocation>
        <location evidence="1">Membrane</location>
        <topology evidence="1">Multi-pass membrane protein</topology>
    </subcellularLocation>
</comment>
<protein>
    <submittedName>
        <fullName evidence="7">FtsW/RodA/SpoVE family cell cycle protein</fullName>
    </submittedName>
</protein>
<keyword evidence="4 6" id="KW-1133">Transmembrane helix</keyword>
<feature type="transmembrane region" description="Helical" evidence="6">
    <location>
        <begin position="12"/>
        <end position="33"/>
    </location>
</feature>
<name>A0ABS3AWV3_9BACT</name>
<evidence type="ECO:0000313" key="8">
    <source>
        <dbReference type="Proteomes" id="UP000722121"/>
    </source>
</evidence>
<organism evidence="7 8">
    <name type="scientific">Simkania negevensis</name>
    <dbReference type="NCBI Taxonomy" id="83561"/>
    <lineage>
        <taxon>Bacteria</taxon>
        <taxon>Pseudomonadati</taxon>
        <taxon>Chlamydiota</taxon>
        <taxon>Chlamydiia</taxon>
        <taxon>Parachlamydiales</taxon>
        <taxon>Simkaniaceae</taxon>
        <taxon>Simkania</taxon>
    </lineage>
</organism>
<evidence type="ECO:0000256" key="2">
    <source>
        <dbReference type="ARBA" id="ARBA00022692"/>
    </source>
</evidence>
<keyword evidence="5 6" id="KW-0472">Membrane</keyword>
<feature type="transmembrane region" description="Helical" evidence="6">
    <location>
        <begin position="110"/>
        <end position="132"/>
    </location>
</feature>
<feature type="transmembrane region" description="Helical" evidence="6">
    <location>
        <begin position="79"/>
        <end position="98"/>
    </location>
</feature>
<feature type="transmembrane region" description="Helical" evidence="6">
    <location>
        <begin position="167"/>
        <end position="182"/>
    </location>
</feature>
<dbReference type="PANTHER" id="PTHR30474:SF1">
    <property type="entry name" value="PEPTIDOGLYCAN GLYCOSYLTRANSFERASE MRDB"/>
    <property type="match status" value="1"/>
</dbReference>
<keyword evidence="2 6" id="KW-0812">Transmembrane</keyword>
<dbReference type="Proteomes" id="UP000722121">
    <property type="component" value="Unassembled WGS sequence"/>
</dbReference>
<reference evidence="7 8" key="1">
    <citation type="submission" date="2021-02" db="EMBL/GenBank/DDBJ databases">
        <title>Activity-based single-cell genomes from oceanic crustal fluid captures similar information to metagenomic and metatranscriptomic surveys with orders of magnitude less sampling.</title>
        <authorList>
            <person name="D'Angelo T.S."/>
            <person name="Orcutt B.N."/>
        </authorList>
    </citation>
    <scope>NUCLEOTIDE SEQUENCE [LARGE SCALE GENOMIC DNA]</scope>
    <source>
        <strain evidence="7">AH-315-G07</strain>
    </source>
</reference>
<keyword evidence="3" id="KW-0133">Cell shape</keyword>
<feature type="transmembrane region" description="Helical" evidence="6">
    <location>
        <begin position="144"/>
        <end position="161"/>
    </location>
</feature>
<evidence type="ECO:0000256" key="5">
    <source>
        <dbReference type="ARBA" id="ARBA00023136"/>
    </source>
</evidence>
<gene>
    <name evidence="7" type="ORF">JYU14_05125</name>
</gene>
<dbReference type="PANTHER" id="PTHR30474">
    <property type="entry name" value="CELL CYCLE PROTEIN"/>
    <property type="match status" value="1"/>
</dbReference>
<dbReference type="EMBL" id="JAFITR010000147">
    <property type="protein sequence ID" value="MBN4067447.1"/>
    <property type="molecule type" value="Genomic_DNA"/>
</dbReference>
<keyword evidence="8" id="KW-1185">Reference proteome</keyword>
<feature type="transmembrane region" description="Helical" evidence="6">
    <location>
        <begin position="345"/>
        <end position="367"/>
    </location>
</feature>
<evidence type="ECO:0000256" key="1">
    <source>
        <dbReference type="ARBA" id="ARBA00004141"/>
    </source>
</evidence>
<feature type="transmembrane region" description="Helical" evidence="6">
    <location>
        <begin position="53"/>
        <end position="72"/>
    </location>
</feature>
<dbReference type="InterPro" id="IPR001182">
    <property type="entry name" value="FtsW/RodA"/>
</dbReference>
<evidence type="ECO:0000256" key="6">
    <source>
        <dbReference type="SAM" id="Phobius"/>
    </source>
</evidence>
<feature type="transmembrane region" description="Helical" evidence="6">
    <location>
        <begin position="187"/>
        <end position="208"/>
    </location>
</feature>
<comment type="caution">
    <text evidence="7">The sequence shown here is derived from an EMBL/GenBank/DDBJ whole genome shotgun (WGS) entry which is preliminary data.</text>
</comment>
<evidence type="ECO:0000256" key="4">
    <source>
        <dbReference type="ARBA" id="ARBA00022989"/>
    </source>
</evidence>
<feature type="transmembrane region" description="Helical" evidence="6">
    <location>
        <begin position="316"/>
        <end position="339"/>
    </location>
</feature>
<evidence type="ECO:0000313" key="7">
    <source>
        <dbReference type="EMBL" id="MBN4067447.1"/>
    </source>
</evidence>
<accession>A0ABS3AWV3</accession>
<evidence type="ECO:0000256" key="3">
    <source>
        <dbReference type="ARBA" id="ARBA00022960"/>
    </source>
</evidence>